<protein>
    <recommendedName>
        <fullName evidence="4">DUF3592 domain-containing protein</fullName>
    </recommendedName>
</protein>
<reference evidence="2" key="2">
    <citation type="submission" date="2023-08" db="EMBL/GenBank/DDBJ databases">
        <authorList>
            <person name="Luo J."/>
        </authorList>
    </citation>
    <scope>NUCLEOTIDE SEQUENCE</scope>
    <source>
        <strain evidence="2">DSM 25064</strain>
    </source>
</reference>
<dbReference type="RefSeq" id="WP_305169660.1">
    <property type="nucleotide sequence ID" value="NZ_JAUUUU010000001.1"/>
</dbReference>
<feature type="transmembrane region" description="Helical" evidence="1">
    <location>
        <begin position="12"/>
        <end position="31"/>
    </location>
</feature>
<organism evidence="2 3">
    <name type="scientific">Porticoccus litoralis</name>
    <dbReference type="NCBI Taxonomy" id="434086"/>
    <lineage>
        <taxon>Bacteria</taxon>
        <taxon>Pseudomonadati</taxon>
        <taxon>Pseudomonadota</taxon>
        <taxon>Gammaproteobacteria</taxon>
        <taxon>Cellvibrionales</taxon>
        <taxon>Porticoccaceae</taxon>
        <taxon>Porticoccus</taxon>
    </lineage>
</organism>
<keyword evidence="3" id="KW-1185">Reference proteome</keyword>
<dbReference type="EMBL" id="JAUUUU010000001">
    <property type="protein sequence ID" value="MDP1520138.1"/>
    <property type="molecule type" value="Genomic_DNA"/>
</dbReference>
<keyword evidence="1" id="KW-1133">Transmembrane helix</keyword>
<keyword evidence="1" id="KW-0812">Transmembrane</keyword>
<dbReference type="Proteomes" id="UP001178354">
    <property type="component" value="Unassembled WGS sequence"/>
</dbReference>
<sequence length="188" mass="21415">MKYLQNKGQRHLAVLISPIPILFGISITLGAVDYGSIFWGIVGLLTLCIGIWSIFSKNIQYIDTDKKSVIKEKKWLWIKWKEEIPLTHFKSITLHRFLKNDDGRDSFLFNSYVTLTSKYEKNIWHDRSGSLNYVARVYTPIRTGDAKAAALKDGLMLGELTGLPLYIHWEPNNQVVRDSGAVAPPPHT</sequence>
<keyword evidence="1" id="KW-0472">Membrane</keyword>
<feature type="transmembrane region" description="Helical" evidence="1">
    <location>
        <begin position="37"/>
        <end position="55"/>
    </location>
</feature>
<evidence type="ECO:0008006" key="4">
    <source>
        <dbReference type="Google" id="ProtNLM"/>
    </source>
</evidence>
<evidence type="ECO:0000313" key="3">
    <source>
        <dbReference type="Proteomes" id="UP001178354"/>
    </source>
</evidence>
<dbReference type="AlphaFoldDB" id="A0AAW8B4T9"/>
<comment type="caution">
    <text evidence="2">The sequence shown here is derived from an EMBL/GenBank/DDBJ whole genome shotgun (WGS) entry which is preliminary data.</text>
</comment>
<gene>
    <name evidence="2" type="ORF">Q8A57_04065</name>
</gene>
<accession>A0AAW8B4T9</accession>
<name>A0AAW8B4T9_9GAMM</name>
<evidence type="ECO:0000313" key="2">
    <source>
        <dbReference type="EMBL" id="MDP1520138.1"/>
    </source>
</evidence>
<evidence type="ECO:0000256" key="1">
    <source>
        <dbReference type="SAM" id="Phobius"/>
    </source>
</evidence>
<proteinExistence type="predicted"/>
<reference evidence="2" key="1">
    <citation type="journal article" date="2010" name="Int. J. Syst. Evol. Microbiol.">
        <title>Porticoccus litoralis gen. nov., sp. nov., a gammaproteobacterium isolated from the Yellow Sea.</title>
        <authorList>
            <person name="Oh H.M."/>
            <person name="Kim H."/>
            <person name="Kim K.M."/>
            <person name="Min G.S."/>
            <person name="Cho J.C."/>
        </authorList>
    </citation>
    <scope>NUCLEOTIDE SEQUENCE</scope>
    <source>
        <strain evidence="2">DSM 25064</strain>
    </source>
</reference>